<reference evidence="1 2" key="1">
    <citation type="submission" date="2014-12" db="EMBL/GenBank/DDBJ databases">
        <title>Draft genome sequences of 29 type strains of Enterococci.</title>
        <authorList>
            <person name="Zhong Z."/>
            <person name="Sun Z."/>
            <person name="Liu W."/>
            <person name="Zhang W."/>
            <person name="Zhang H."/>
        </authorList>
    </citation>
    <scope>NUCLEOTIDE SEQUENCE [LARGE SCALE GENOMIC DNA]</scope>
    <source>
        <strain evidence="1 2">DSM 17029</strain>
    </source>
</reference>
<evidence type="ECO:0000313" key="2">
    <source>
        <dbReference type="Proteomes" id="UP000181884"/>
    </source>
</evidence>
<comment type="caution">
    <text evidence="1">The sequence shown here is derived from an EMBL/GenBank/DDBJ whole genome shotgun (WGS) entry which is preliminary data.</text>
</comment>
<protein>
    <submittedName>
        <fullName evidence="1">Uncharacterized protein</fullName>
    </submittedName>
</protein>
<dbReference type="Proteomes" id="UP000181884">
    <property type="component" value="Unassembled WGS sequence"/>
</dbReference>
<accession>A0A1L8RJE6</accession>
<keyword evidence="2" id="KW-1185">Reference proteome</keyword>
<evidence type="ECO:0000313" key="1">
    <source>
        <dbReference type="EMBL" id="OJG19876.1"/>
    </source>
</evidence>
<sequence length="138" mass="16092">MLSLRGEDAGGICMIADMEVAKEFISGLPQDDRKKLFNDLLALEDVHRHNAATDYFTIRNLRRLGRGRAARCKRTLRYSNMHSDELVINQYHEQALFRNAYRIEVYYNLHEYGYELVGSILTLLRDLFEPVHSYHVSA</sequence>
<organism evidence="1 2">
    <name type="scientific">Enterococcus canis</name>
    <dbReference type="NCBI Taxonomy" id="214095"/>
    <lineage>
        <taxon>Bacteria</taxon>
        <taxon>Bacillati</taxon>
        <taxon>Bacillota</taxon>
        <taxon>Bacilli</taxon>
        <taxon>Lactobacillales</taxon>
        <taxon>Enterococcaceae</taxon>
        <taxon>Enterococcus</taxon>
    </lineage>
</organism>
<gene>
    <name evidence="1" type="ORF">RU97_GL000109</name>
</gene>
<dbReference type="EMBL" id="JXKH01000001">
    <property type="protein sequence ID" value="OJG19876.1"/>
    <property type="molecule type" value="Genomic_DNA"/>
</dbReference>
<name>A0A1L8RJE6_9ENTE</name>
<dbReference type="STRING" id="214095.RU97_GL000109"/>
<dbReference type="AlphaFoldDB" id="A0A1L8RJE6"/>
<proteinExistence type="predicted"/>